<dbReference type="Gene3D" id="1.10.8.500">
    <property type="entry name" value="HAMP domain in histidine kinase"/>
    <property type="match status" value="1"/>
</dbReference>
<dbReference type="GO" id="GO:0005524">
    <property type="term" value="F:ATP binding"/>
    <property type="evidence" value="ECO:0007669"/>
    <property type="project" value="UniProtKB-KW"/>
</dbReference>
<gene>
    <name evidence="15" type="ORF">WMW72_04870</name>
</gene>
<feature type="domain" description="HAMP" evidence="14">
    <location>
        <begin position="188"/>
        <end position="240"/>
    </location>
</feature>
<evidence type="ECO:0000256" key="5">
    <source>
        <dbReference type="ARBA" id="ARBA00022553"/>
    </source>
</evidence>
<evidence type="ECO:0000256" key="6">
    <source>
        <dbReference type="ARBA" id="ARBA00022679"/>
    </source>
</evidence>
<dbReference type="Gene3D" id="3.30.565.10">
    <property type="entry name" value="Histidine kinase-like ATPase, C-terminal domain"/>
    <property type="match status" value="1"/>
</dbReference>
<evidence type="ECO:0000256" key="7">
    <source>
        <dbReference type="ARBA" id="ARBA00022741"/>
    </source>
</evidence>
<evidence type="ECO:0000256" key="3">
    <source>
        <dbReference type="ARBA" id="ARBA00012438"/>
    </source>
</evidence>
<evidence type="ECO:0000313" key="15">
    <source>
        <dbReference type="EMBL" id="MEK8127241.1"/>
    </source>
</evidence>
<evidence type="ECO:0000256" key="11">
    <source>
        <dbReference type="ARBA" id="ARBA00023136"/>
    </source>
</evidence>
<keyword evidence="12" id="KW-0812">Transmembrane</keyword>
<evidence type="ECO:0000259" key="13">
    <source>
        <dbReference type="PROSITE" id="PS50109"/>
    </source>
</evidence>
<dbReference type="Proteomes" id="UP001469365">
    <property type="component" value="Unassembled WGS sequence"/>
</dbReference>
<keyword evidence="7" id="KW-0547">Nucleotide-binding</keyword>
<dbReference type="InterPro" id="IPR004358">
    <property type="entry name" value="Sig_transdc_His_kin-like_C"/>
</dbReference>
<dbReference type="InterPro" id="IPR036890">
    <property type="entry name" value="HATPase_C_sf"/>
</dbReference>
<dbReference type="Gene3D" id="1.10.287.130">
    <property type="match status" value="1"/>
</dbReference>
<dbReference type="SUPFAM" id="SSF158472">
    <property type="entry name" value="HAMP domain-like"/>
    <property type="match status" value="1"/>
</dbReference>
<sequence length="460" mass="50655">MSIQKRLVGSYLVVIIVTVLILEVFLTVFVRAYFYHNIERTLMNQAGISASFFQQYFAGEDLEKISGRLLSGFAHNITAQVQIIDAEGKLLQDSNGLQAGEFMSDYPDVQEARRGTAGTWRGREPSTNEPVLAVAYPLQAGNITVGVVRFVTSLTETMEIIRHILMIFMAIGLMVLGIVALLSVFLSRTITGSIKELKSAAEQMAEGDFSARANKRYQDELGKLADTLNTMAAKIQRNEQLKNEFTSAISHELRTPLTSIKGWVVTLKADPGEGEFLLRDGLDIIETEADRLTRLVDELLDFSKLDNGQIRLECAPLNLSVLLQHVGKQLAPRAARQGVSLDVQIDNRFPAIHADSNRLKQVLINLLDNSLKFTGPGGSITVIARQTEREVVISIQDTGSGIGEQDLAHVFQRFYKGDGHAAGSGLGLSISRQIIDLHQGKLLIHSQLGEGTQVEIYLPK</sequence>
<evidence type="ECO:0000313" key="16">
    <source>
        <dbReference type="Proteomes" id="UP001469365"/>
    </source>
</evidence>
<dbReference type="PRINTS" id="PR00344">
    <property type="entry name" value="BCTRLSENSOR"/>
</dbReference>
<dbReference type="CDD" id="cd06225">
    <property type="entry name" value="HAMP"/>
    <property type="match status" value="1"/>
</dbReference>
<dbReference type="Gene3D" id="3.30.450.20">
    <property type="entry name" value="PAS domain"/>
    <property type="match status" value="1"/>
</dbReference>
<evidence type="ECO:0000256" key="8">
    <source>
        <dbReference type="ARBA" id="ARBA00022777"/>
    </source>
</evidence>
<keyword evidence="11 12" id="KW-0472">Membrane</keyword>
<dbReference type="EMBL" id="JBBPCC010000002">
    <property type="protein sequence ID" value="MEK8127241.1"/>
    <property type="molecule type" value="Genomic_DNA"/>
</dbReference>
<dbReference type="CDD" id="cd00082">
    <property type="entry name" value="HisKA"/>
    <property type="match status" value="1"/>
</dbReference>
<keyword evidence="16" id="KW-1185">Reference proteome</keyword>
<keyword evidence="4" id="KW-1003">Cell membrane</keyword>
<dbReference type="SMART" id="SM00388">
    <property type="entry name" value="HisKA"/>
    <property type="match status" value="1"/>
</dbReference>
<proteinExistence type="predicted"/>
<keyword evidence="6" id="KW-0808">Transferase</keyword>
<dbReference type="PROSITE" id="PS50885">
    <property type="entry name" value="HAMP"/>
    <property type="match status" value="1"/>
</dbReference>
<dbReference type="Pfam" id="PF02518">
    <property type="entry name" value="HATPase_c"/>
    <property type="match status" value="1"/>
</dbReference>
<evidence type="ECO:0000259" key="14">
    <source>
        <dbReference type="PROSITE" id="PS50885"/>
    </source>
</evidence>
<dbReference type="EC" id="2.7.13.3" evidence="3"/>
<keyword evidence="12" id="KW-1133">Transmembrane helix</keyword>
<dbReference type="PANTHER" id="PTHR43711">
    <property type="entry name" value="TWO-COMPONENT HISTIDINE KINASE"/>
    <property type="match status" value="1"/>
</dbReference>
<dbReference type="InterPro" id="IPR005467">
    <property type="entry name" value="His_kinase_dom"/>
</dbReference>
<dbReference type="SUPFAM" id="SSF47384">
    <property type="entry name" value="Homodimeric domain of signal transducing histidine kinase"/>
    <property type="match status" value="1"/>
</dbReference>
<evidence type="ECO:0000256" key="2">
    <source>
        <dbReference type="ARBA" id="ARBA00004651"/>
    </source>
</evidence>
<dbReference type="InterPro" id="IPR003661">
    <property type="entry name" value="HisK_dim/P_dom"/>
</dbReference>
<feature type="domain" description="Histidine kinase" evidence="13">
    <location>
        <begin position="248"/>
        <end position="460"/>
    </location>
</feature>
<protein>
    <recommendedName>
        <fullName evidence="3">histidine kinase</fullName>
        <ecNumber evidence="3">2.7.13.3</ecNumber>
    </recommendedName>
</protein>
<feature type="transmembrane region" description="Helical" evidence="12">
    <location>
        <begin position="164"/>
        <end position="186"/>
    </location>
</feature>
<evidence type="ECO:0000256" key="1">
    <source>
        <dbReference type="ARBA" id="ARBA00000085"/>
    </source>
</evidence>
<evidence type="ECO:0000256" key="9">
    <source>
        <dbReference type="ARBA" id="ARBA00022840"/>
    </source>
</evidence>
<reference evidence="15 16" key="1">
    <citation type="submission" date="2024-04" db="EMBL/GenBank/DDBJ databases">
        <title>draft genome sequnece of Paenibacillus filicis.</title>
        <authorList>
            <person name="Kim D.-U."/>
        </authorList>
    </citation>
    <scope>NUCLEOTIDE SEQUENCE [LARGE SCALE GENOMIC DNA]</scope>
    <source>
        <strain evidence="15 16">KACC14197</strain>
    </source>
</reference>
<organism evidence="15 16">
    <name type="scientific">Paenibacillus filicis</name>
    <dbReference type="NCBI Taxonomy" id="669464"/>
    <lineage>
        <taxon>Bacteria</taxon>
        <taxon>Bacillati</taxon>
        <taxon>Bacillota</taxon>
        <taxon>Bacilli</taxon>
        <taxon>Bacillales</taxon>
        <taxon>Paenibacillaceae</taxon>
        <taxon>Paenibacillus</taxon>
    </lineage>
</organism>
<keyword evidence="8" id="KW-0418">Kinase</keyword>
<comment type="caution">
    <text evidence="15">The sequence shown here is derived from an EMBL/GenBank/DDBJ whole genome shotgun (WGS) entry which is preliminary data.</text>
</comment>
<evidence type="ECO:0000256" key="12">
    <source>
        <dbReference type="SAM" id="Phobius"/>
    </source>
</evidence>
<comment type="catalytic activity">
    <reaction evidence="1">
        <text>ATP + protein L-histidine = ADP + protein N-phospho-L-histidine.</text>
        <dbReference type="EC" id="2.7.13.3"/>
    </reaction>
</comment>
<dbReference type="SMART" id="SM00387">
    <property type="entry name" value="HATPase_c"/>
    <property type="match status" value="1"/>
</dbReference>
<keyword evidence="5" id="KW-0597">Phosphoprotein</keyword>
<evidence type="ECO:0000256" key="10">
    <source>
        <dbReference type="ARBA" id="ARBA00023012"/>
    </source>
</evidence>
<dbReference type="Pfam" id="PF00672">
    <property type="entry name" value="HAMP"/>
    <property type="match status" value="1"/>
</dbReference>
<accession>A0ABU9DEH8</accession>
<evidence type="ECO:0000256" key="4">
    <source>
        <dbReference type="ARBA" id="ARBA00022475"/>
    </source>
</evidence>
<keyword evidence="10" id="KW-0902">Two-component regulatory system</keyword>
<dbReference type="InterPro" id="IPR003660">
    <property type="entry name" value="HAMP_dom"/>
</dbReference>
<dbReference type="PROSITE" id="PS50109">
    <property type="entry name" value="HIS_KIN"/>
    <property type="match status" value="1"/>
</dbReference>
<dbReference type="SUPFAM" id="SSF55874">
    <property type="entry name" value="ATPase domain of HSP90 chaperone/DNA topoisomerase II/histidine kinase"/>
    <property type="match status" value="1"/>
</dbReference>
<dbReference type="InterPro" id="IPR050736">
    <property type="entry name" value="Sensor_HK_Regulatory"/>
</dbReference>
<dbReference type="RefSeq" id="WP_341414295.1">
    <property type="nucleotide sequence ID" value="NZ_JBBPCC010000002.1"/>
</dbReference>
<dbReference type="SMART" id="SM00304">
    <property type="entry name" value="HAMP"/>
    <property type="match status" value="1"/>
</dbReference>
<dbReference type="PANTHER" id="PTHR43711:SF1">
    <property type="entry name" value="HISTIDINE KINASE 1"/>
    <property type="match status" value="1"/>
</dbReference>
<feature type="transmembrane region" description="Helical" evidence="12">
    <location>
        <begin position="131"/>
        <end position="152"/>
    </location>
</feature>
<name>A0ABU9DEH8_9BACL</name>
<dbReference type="InterPro" id="IPR036097">
    <property type="entry name" value="HisK_dim/P_sf"/>
</dbReference>
<dbReference type="InterPro" id="IPR003594">
    <property type="entry name" value="HATPase_dom"/>
</dbReference>
<comment type="subcellular location">
    <subcellularLocation>
        <location evidence="2">Cell membrane</location>
        <topology evidence="2">Multi-pass membrane protein</topology>
    </subcellularLocation>
</comment>
<keyword evidence="9 15" id="KW-0067">ATP-binding</keyword>
<dbReference type="Pfam" id="PF00512">
    <property type="entry name" value="HisKA"/>
    <property type="match status" value="1"/>
</dbReference>
<feature type="transmembrane region" description="Helical" evidence="12">
    <location>
        <begin position="12"/>
        <end position="34"/>
    </location>
</feature>